<dbReference type="EMBL" id="ML986605">
    <property type="protein sequence ID" value="KAF2265482.1"/>
    <property type="molecule type" value="Genomic_DNA"/>
</dbReference>
<organism evidence="1 2">
    <name type="scientific">Lojkania enalia</name>
    <dbReference type="NCBI Taxonomy" id="147567"/>
    <lineage>
        <taxon>Eukaryota</taxon>
        <taxon>Fungi</taxon>
        <taxon>Dikarya</taxon>
        <taxon>Ascomycota</taxon>
        <taxon>Pezizomycotina</taxon>
        <taxon>Dothideomycetes</taxon>
        <taxon>Pleosporomycetidae</taxon>
        <taxon>Pleosporales</taxon>
        <taxon>Pleosporales incertae sedis</taxon>
        <taxon>Lojkania</taxon>
    </lineage>
</organism>
<dbReference type="AlphaFoldDB" id="A0A9P4N4B8"/>
<keyword evidence="2" id="KW-1185">Reference proteome</keyword>
<dbReference type="Proteomes" id="UP000800093">
    <property type="component" value="Unassembled WGS sequence"/>
</dbReference>
<comment type="caution">
    <text evidence="1">The sequence shown here is derived from an EMBL/GenBank/DDBJ whole genome shotgun (WGS) entry which is preliminary data.</text>
</comment>
<accession>A0A9P4N4B8</accession>
<evidence type="ECO:0000313" key="2">
    <source>
        <dbReference type="Proteomes" id="UP000800093"/>
    </source>
</evidence>
<gene>
    <name evidence="1" type="ORF">CC78DRAFT_543231</name>
</gene>
<sequence>MVSQCFSSPFSSTPPFMSKEYPAAWPSQTRRKTSAEHNAAMREIIKPWAGLSPSPVGCRLISSPHWSRFSSSTTDTKSPEEMTASVLWSPKATTPEFSPPPAEWTYLGAHQPKPMQTADNPNAYRNLYRQQGSQGSWATQSPETCSKNHTELITFKREAVKGVATASLLTASFTAQPGAGIQRSSSVGLLSRDLGKSRLSTSMLPSAFESDSEYEDDD</sequence>
<protein>
    <submittedName>
        <fullName evidence="1">Uncharacterized protein</fullName>
    </submittedName>
</protein>
<name>A0A9P4N4B8_9PLEO</name>
<evidence type="ECO:0000313" key="1">
    <source>
        <dbReference type="EMBL" id="KAF2265482.1"/>
    </source>
</evidence>
<proteinExistence type="predicted"/>
<reference evidence="2" key="1">
    <citation type="journal article" date="2020" name="Stud. Mycol.">
        <title>101 Dothideomycetes genomes: A test case for predicting lifestyles and emergence of pathogens.</title>
        <authorList>
            <person name="Haridas S."/>
            <person name="Albert R."/>
            <person name="Binder M."/>
            <person name="Bloem J."/>
            <person name="LaButti K."/>
            <person name="Salamov A."/>
            <person name="Andreopoulos B."/>
            <person name="Baker S."/>
            <person name="Barry K."/>
            <person name="Bills G."/>
            <person name="Bluhm B."/>
            <person name="Cannon C."/>
            <person name="Castanera R."/>
            <person name="Culley D."/>
            <person name="Daum C."/>
            <person name="Ezra D."/>
            <person name="Gonzalez J."/>
            <person name="Henrissat B."/>
            <person name="Kuo A."/>
            <person name="Liang C."/>
            <person name="Lipzen A."/>
            <person name="Lutzoni F."/>
            <person name="Magnuson J."/>
            <person name="Mondo S."/>
            <person name="Nolan M."/>
            <person name="Ohm R."/>
            <person name="Pangilinan J."/>
            <person name="Park H.-J."/>
            <person name="Ramirez L."/>
            <person name="Alfaro M."/>
            <person name="Sun H."/>
            <person name="Tritt A."/>
            <person name="Yoshinaga Y."/>
            <person name="Zwiers L.-H."/>
            <person name="Turgeon B."/>
            <person name="Goodwin S."/>
            <person name="Spatafora J."/>
            <person name="Crous P."/>
            <person name="Grigoriev I."/>
        </authorList>
    </citation>
    <scope>NUCLEOTIDE SEQUENCE [LARGE SCALE GENOMIC DNA]</scope>
    <source>
        <strain evidence="2">CBS 304.66</strain>
    </source>
</reference>
<dbReference type="OrthoDB" id="3755745at2759"/>